<reference evidence="2 3" key="1">
    <citation type="journal article" date="2018" name="BMC Genomics">
        <title>The genome of Naegleria lovaniensis, the basis for a comparative approach to unravel pathogenicity factors of the human pathogenic amoeba N. fowleri.</title>
        <authorList>
            <person name="Liechti N."/>
            <person name="Schurch N."/>
            <person name="Bruggmann R."/>
            <person name="Wittwer M."/>
        </authorList>
    </citation>
    <scope>NUCLEOTIDE SEQUENCE [LARGE SCALE GENOMIC DNA]</scope>
    <source>
        <strain evidence="2 3">ATCC 30569</strain>
    </source>
</reference>
<dbReference type="RefSeq" id="XP_044554843.1">
    <property type="nucleotide sequence ID" value="XM_044699723.1"/>
</dbReference>
<feature type="region of interest" description="Disordered" evidence="1">
    <location>
        <begin position="1"/>
        <end position="56"/>
    </location>
</feature>
<evidence type="ECO:0000256" key="1">
    <source>
        <dbReference type="SAM" id="MobiDB-lite"/>
    </source>
</evidence>
<feature type="compositionally biased region" description="Basic and acidic residues" evidence="1">
    <location>
        <begin position="20"/>
        <end position="41"/>
    </location>
</feature>
<organism evidence="2 3">
    <name type="scientific">Naegleria lovaniensis</name>
    <name type="common">Amoeba</name>
    <dbReference type="NCBI Taxonomy" id="51637"/>
    <lineage>
        <taxon>Eukaryota</taxon>
        <taxon>Discoba</taxon>
        <taxon>Heterolobosea</taxon>
        <taxon>Tetramitia</taxon>
        <taxon>Eutetramitia</taxon>
        <taxon>Vahlkampfiidae</taxon>
        <taxon>Naegleria</taxon>
    </lineage>
</organism>
<evidence type="ECO:0000313" key="3">
    <source>
        <dbReference type="Proteomes" id="UP000816034"/>
    </source>
</evidence>
<dbReference type="PANTHER" id="PTHR37028:SF4">
    <property type="entry name" value="ALMS MOTIF DOMAIN-CONTAINING PROTEIN"/>
    <property type="match status" value="1"/>
</dbReference>
<dbReference type="EMBL" id="PYSW02000003">
    <property type="protein sequence ID" value="KAG2392949.1"/>
    <property type="molecule type" value="Genomic_DNA"/>
</dbReference>
<comment type="caution">
    <text evidence="2">The sequence shown here is derived from an EMBL/GenBank/DDBJ whole genome shotgun (WGS) entry which is preliminary data.</text>
</comment>
<feature type="compositionally biased region" description="Polar residues" evidence="1">
    <location>
        <begin position="44"/>
        <end position="56"/>
    </location>
</feature>
<proteinExistence type="predicted"/>
<evidence type="ECO:0000313" key="2">
    <source>
        <dbReference type="EMBL" id="KAG2392949.1"/>
    </source>
</evidence>
<dbReference type="GeneID" id="68101980"/>
<dbReference type="Proteomes" id="UP000816034">
    <property type="component" value="Unassembled WGS sequence"/>
</dbReference>
<sequence length="442" mass="51872">MGECTFNPKINGKVQGKGNESPDEKMKRLEKMTKEREEHAKQQIRPSTSSGFSQNHQHLRDLSCFEEDMLMMNPRKPLFERVGEIQMEQQEKERLRKQLQYEEERKNLRSAPAISEESKRIVAMMKNRIPFTSRILKSGSEDEQTMFEKEKSKRRFFEVKKEELEGCTFQPSLNPVSKKITETKHSKQTFLERQQEYEAKEKLKHEALSKKEKDQYEFKPSISKVSEEICKKSISRANTMEDIYERLTNRDKKRVDHIKSAIAQEYYSKFSFTPTINQVSNVIAAPTGLDELVNNTRSKKLKEELTHKIMEKENCPFQPTLVSNNEKYLPDGKPRQSVITEPEKYLKEKEMKRAKVMMELECEQLQECTFQPAITRSCKSKSAIENQAPVVIKGLGKHLERGERAKRIEEEKKERYEEVFRPKVHSKKQGGVTIIEPFSFQM</sequence>
<protein>
    <submittedName>
        <fullName evidence="2">Uncharacterized protein</fullName>
    </submittedName>
</protein>
<accession>A0AA88KRS4</accession>
<dbReference type="PANTHER" id="PTHR37028">
    <property type="entry name" value="UNNAMED PRODUCT-RELATED"/>
    <property type="match status" value="1"/>
</dbReference>
<keyword evidence="3" id="KW-1185">Reference proteome</keyword>
<dbReference type="AlphaFoldDB" id="A0AA88KRS4"/>
<name>A0AA88KRS4_NAELO</name>
<gene>
    <name evidence="2" type="ORF">C9374_009526</name>
</gene>